<sequence length="297" mass="33438">MQKTVCLVTGAGSGLGYAVARGAAREGAAVIMMCSNERRAKKARVKLIAESQNPDIDLVLVDWSSQQDIRRAAETIQDRYPCIDLLFNLAEAYFPLRKLTEDGIERNFAYNVLAPFLLVNELSDTLIAADGARIFNLTHESHRIGSVNFRSPGLKHSFNLRDAQRQVALARVSWTYELDYRLAGTGVVTHAFATGAVHPAALQQVPRFMRWSVRLATRLWERQEPGTTDTLMRMAFSADYAEVTGKYLYQGQMVKSSPITYNDSYNNRLWELCEKHTYSTLTTAMDLQEMLATIDLE</sequence>
<dbReference type="Pfam" id="PF00106">
    <property type="entry name" value="adh_short"/>
    <property type="match status" value="1"/>
</dbReference>
<protein>
    <submittedName>
        <fullName evidence="2">SDR family NAD(P)-dependent oxidoreductase</fullName>
    </submittedName>
</protein>
<keyword evidence="1" id="KW-0560">Oxidoreductase</keyword>
<dbReference type="RefSeq" id="WP_147168223.1">
    <property type="nucleotide sequence ID" value="NZ_VOOR01000030.1"/>
</dbReference>
<evidence type="ECO:0000256" key="1">
    <source>
        <dbReference type="ARBA" id="ARBA00023002"/>
    </source>
</evidence>
<accession>A0A5C6RJ21</accession>
<dbReference type="InterPro" id="IPR002347">
    <property type="entry name" value="SDR_fam"/>
</dbReference>
<dbReference type="PANTHER" id="PTHR43157:SF31">
    <property type="entry name" value="PHOSPHATIDYLINOSITOL-GLYCAN BIOSYNTHESIS CLASS F PROTEIN"/>
    <property type="match status" value="1"/>
</dbReference>
<dbReference type="GO" id="GO:0016491">
    <property type="term" value="F:oxidoreductase activity"/>
    <property type="evidence" value="ECO:0007669"/>
    <property type="project" value="UniProtKB-KW"/>
</dbReference>
<evidence type="ECO:0000313" key="3">
    <source>
        <dbReference type="Proteomes" id="UP000321580"/>
    </source>
</evidence>
<dbReference type="Proteomes" id="UP000321580">
    <property type="component" value="Unassembled WGS sequence"/>
</dbReference>
<evidence type="ECO:0000313" key="2">
    <source>
        <dbReference type="EMBL" id="TXB62438.1"/>
    </source>
</evidence>
<organism evidence="2 3">
    <name type="scientific">Phaeodactylibacter luteus</name>
    <dbReference type="NCBI Taxonomy" id="1564516"/>
    <lineage>
        <taxon>Bacteria</taxon>
        <taxon>Pseudomonadati</taxon>
        <taxon>Bacteroidota</taxon>
        <taxon>Saprospiria</taxon>
        <taxon>Saprospirales</taxon>
        <taxon>Haliscomenobacteraceae</taxon>
        <taxon>Phaeodactylibacter</taxon>
    </lineage>
</organism>
<dbReference type="OrthoDB" id="597510at2"/>
<dbReference type="EMBL" id="VOOR01000030">
    <property type="protein sequence ID" value="TXB62438.1"/>
    <property type="molecule type" value="Genomic_DNA"/>
</dbReference>
<dbReference type="SUPFAM" id="SSF51735">
    <property type="entry name" value="NAD(P)-binding Rossmann-fold domains"/>
    <property type="match status" value="1"/>
</dbReference>
<dbReference type="PANTHER" id="PTHR43157">
    <property type="entry name" value="PHOSPHATIDYLINOSITOL-GLYCAN BIOSYNTHESIS CLASS F PROTEIN-RELATED"/>
    <property type="match status" value="1"/>
</dbReference>
<name>A0A5C6RJ21_9BACT</name>
<proteinExistence type="predicted"/>
<keyword evidence="3" id="KW-1185">Reference proteome</keyword>
<dbReference type="Gene3D" id="3.40.50.720">
    <property type="entry name" value="NAD(P)-binding Rossmann-like Domain"/>
    <property type="match status" value="1"/>
</dbReference>
<dbReference type="AlphaFoldDB" id="A0A5C6RJ21"/>
<dbReference type="InterPro" id="IPR036291">
    <property type="entry name" value="NAD(P)-bd_dom_sf"/>
</dbReference>
<gene>
    <name evidence="2" type="ORF">FRY97_14240</name>
</gene>
<reference evidence="2 3" key="1">
    <citation type="submission" date="2019-08" db="EMBL/GenBank/DDBJ databases">
        <title>Genome of Phaeodactylibacter luteus.</title>
        <authorList>
            <person name="Bowman J.P."/>
        </authorList>
    </citation>
    <scope>NUCLEOTIDE SEQUENCE [LARGE SCALE GENOMIC DNA]</scope>
    <source>
        <strain evidence="2 3">KCTC 42180</strain>
    </source>
</reference>
<comment type="caution">
    <text evidence="2">The sequence shown here is derived from an EMBL/GenBank/DDBJ whole genome shotgun (WGS) entry which is preliminary data.</text>
</comment>